<evidence type="ECO:0000256" key="11">
    <source>
        <dbReference type="ARBA" id="ARBA00022777"/>
    </source>
</evidence>
<keyword evidence="12" id="KW-0067">ATP-binding</keyword>
<dbReference type="InterPro" id="IPR000700">
    <property type="entry name" value="PAS-assoc_C"/>
</dbReference>
<keyword evidence="8" id="KW-0808">Transferase</keyword>
<evidence type="ECO:0000256" key="12">
    <source>
        <dbReference type="ARBA" id="ARBA00022840"/>
    </source>
</evidence>
<evidence type="ECO:0000256" key="3">
    <source>
        <dbReference type="ARBA" id="ARBA00022543"/>
    </source>
</evidence>
<evidence type="ECO:0000256" key="6">
    <source>
        <dbReference type="ARBA" id="ARBA00022630"/>
    </source>
</evidence>
<comment type="caution">
    <text evidence="18">The sequence shown here is derived from an EMBL/GenBank/DDBJ whole genome shotgun (WGS) entry which is preliminary data.</text>
</comment>
<feature type="region of interest" description="Disordered" evidence="16">
    <location>
        <begin position="1"/>
        <end position="26"/>
    </location>
</feature>
<keyword evidence="11 18" id="KW-0418">Kinase</keyword>
<name>A0A246IDU4_STEMA</name>
<dbReference type="SUPFAM" id="SSF55785">
    <property type="entry name" value="PYP-like sensor domain (PAS domain)"/>
    <property type="match status" value="2"/>
</dbReference>
<dbReference type="PROSITE" id="PS50113">
    <property type="entry name" value="PAC"/>
    <property type="match status" value="1"/>
</dbReference>
<dbReference type="AlphaFoldDB" id="A0A246IDU4"/>
<dbReference type="InterPro" id="IPR011102">
    <property type="entry name" value="Sig_transdc_His_kinase_HWE"/>
</dbReference>
<dbReference type="InterPro" id="IPR000014">
    <property type="entry name" value="PAS"/>
</dbReference>
<dbReference type="NCBIfam" id="TIGR00229">
    <property type="entry name" value="sensory_box"/>
    <property type="match status" value="1"/>
</dbReference>
<dbReference type="PANTHER" id="PTHR41523">
    <property type="entry name" value="TWO-COMPONENT SYSTEM SENSOR PROTEIN"/>
    <property type="match status" value="1"/>
</dbReference>
<dbReference type="PANTHER" id="PTHR41523:SF8">
    <property type="entry name" value="ETHYLENE RESPONSE SENSOR PROTEIN"/>
    <property type="match status" value="1"/>
</dbReference>
<dbReference type="Proteomes" id="UP000197090">
    <property type="component" value="Unassembled WGS sequence"/>
</dbReference>
<dbReference type="InterPro" id="IPR013656">
    <property type="entry name" value="PAS_4"/>
</dbReference>
<dbReference type="InterPro" id="IPR001610">
    <property type="entry name" value="PAC"/>
</dbReference>
<proteinExistence type="predicted"/>
<evidence type="ECO:0000256" key="4">
    <source>
        <dbReference type="ARBA" id="ARBA00022553"/>
    </source>
</evidence>
<evidence type="ECO:0000256" key="8">
    <source>
        <dbReference type="ARBA" id="ARBA00022679"/>
    </source>
</evidence>
<evidence type="ECO:0000259" key="17">
    <source>
        <dbReference type="PROSITE" id="PS50113"/>
    </source>
</evidence>
<gene>
    <name evidence="18" type="ORF">CEE63_02240</name>
</gene>
<organism evidence="18 19">
    <name type="scientific">Stenotrophomonas maltophilia</name>
    <name type="common">Pseudomonas maltophilia</name>
    <name type="synonym">Xanthomonas maltophilia</name>
    <dbReference type="NCBI Taxonomy" id="40324"/>
    <lineage>
        <taxon>Bacteria</taxon>
        <taxon>Pseudomonadati</taxon>
        <taxon>Pseudomonadota</taxon>
        <taxon>Gammaproteobacteria</taxon>
        <taxon>Lysobacterales</taxon>
        <taxon>Lysobacteraceae</taxon>
        <taxon>Stenotrophomonas</taxon>
        <taxon>Stenotrophomonas maltophilia group</taxon>
    </lineage>
</organism>
<feature type="domain" description="PAC" evidence="17">
    <location>
        <begin position="267"/>
        <end position="319"/>
    </location>
</feature>
<reference evidence="18 19" key="1">
    <citation type="submission" date="2017-06" db="EMBL/GenBank/DDBJ databases">
        <authorList>
            <person name="Kim H.J."/>
            <person name="Triplett B.A."/>
        </authorList>
    </citation>
    <scope>NUCLEOTIDE SEQUENCE [LARGE SCALE GENOMIC DNA]</scope>
    <source>
        <strain evidence="18 19">594</strain>
    </source>
</reference>
<protein>
    <recommendedName>
        <fullName evidence="2">histidine kinase</fullName>
        <ecNumber evidence="2">2.7.13.3</ecNumber>
    </recommendedName>
</protein>
<evidence type="ECO:0000313" key="18">
    <source>
        <dbReference type="EMBL" id="OWQ78302.1"/>
    </source>
</evidence>
<dbReference type="CDD" id="cd00130">
    <property type="entry name" value="PAS"/>
    <property type="match status" value="1"/>
</dbReference>
<keyword evidence="15" id="KW-0675">Receptor</keyword>
<evidence type="ECO:0000256" key="10">
    <source>
        <dbReference type="ARBA" id="ARBA00022741"/>
    </source>
</evidence>
<dbReference type="InterPro" id="IPR036890">
    <property type="entry name" value="HATPase_C_sf"/>
</dbReference>
<dbReference type="Pfam" id="PF08448">
    <property type="entry name" value="PAS_4"/>
    <property type="match status" value="2"/>
</dbReference>
<keyword evidence="6" id="KW-0285">Flavoprotein</keyword>
<evidence type="ECO:0000256" key="7">
    <source>
        <dbReference type="ARBA" id="ARBA00022643"/>
    </source>
</evidence>
<dbReference type="EC" id="2.7.13.3" evidence="2"/>
<dbReference type="InterPro" id="IPR035965">
    <property type="entry name" value="PAS-like_dom_sf"/>
</dbReference>
<keyword evidence="4" id="KW-0597">Phosphoprotein</keyword>
<dbReference type="RefSeq" id="WP_088496246.1">
    <property type="nucleotide sequence ID" value="NZ_NIVX01000017.1"/>
</dbReference>
<evidence type="ECO:0000256" key="13">
    <source>
        <dbReference type="ARBA" id="ARBA00022991"/>
    </source>
</evidence>
<evidence type="ECO:0000256" key="1">
    <source>
        <dbReference type="ARBA" id="ARBA00000085"/>
    </source>
</evidence>
<keyword evidence="3" id="KW-0600">Photoreceptor protein</keyword>
<dbReference type="Gene3D" id="3.30.565.10">
    <property type="entry name" value="Histidine kinase-like ATPase, C-terminal domain"/>
    <property type="match status" value="1"/>
</dbReference>
<evidence type="ECO:0000256" key="14">
    <source>
        <dbReference type="ARBA" id="ARBA00023026"/>
    </source>
</evidence>
<dbReference type="GO" id="GO:0004673">
    <property type="term" value="F:protein histidine kinase activity"/>
    <property type="evidence" value="ECO:0007669"/>
    <property type="project" value="UniProtKB-EC"/>
</dbReference>
<dbReference type="SMART" id="SM00086">
    <property type="entry name" value="PAC"/>
    <property type="match status" value="1"/>
</dbReference>
<evidence type="ECO:0000256" key="15">
    <source>
        <dbReference type="ARBA" id="ARBA00023170"/>
    </source>
</evidence>
<comment type="catalytic activity">
    <reaction evidence="1">
        <text>ATP + protein L-histidine = ADP + protein N-phospho-L-histidine.</text>
        <dbReference type="EC" id="2.7.13.3"/>
    </reaction>
</comment>
<dbReference type="GO" id="GO:0009881">
    <property type="term" value="F:photoreceptor activity"/>
    <property type="evidence" value="ECO:0007669"/>
    <property type="project" value="UniProtKB-KW"/>
</dbReference>
<keyword evidence="7" id="KW-0288">FMN</keyword>
<dbReference type="Gene3D" id="3.30.450.20">
    <property type="entry name" value="PAS domain"/>
    <property type="match status" value="2"/>
</dbReference>
<dbReference type="Pfam" id="PF07536">
    <property type="entry name" value="HWE_HK"/>
    <property type="match status" value="1"/>
</dbReference>
<evidence type="ECO:0000313" key="19">
    <source>
        <dbReference type="Proteomes" id="UP000197090"/>
    </source>
</evidence>
<evidence type="ECO:0000256" key="16">
    <source>
        <dbReference type="SAM" id="MobiDB-lite"/>
    </source>
</evidence>
<keyword evidence="5" id="KW-0716">Sensory transduction</keyword>
<keyword evidence="10" id="KW-0547">Nucleotide-binding</keyword>
<evidence type="ECO:0000256" key="9">
    <source>
        <dbReference type="ARBA" id="ARBA00022737"/>
    </source>
</evidence>
<dbReference type="GO" id="GO:0005524">
    <property type="term" value="F:ATP binding"/>
    <property type="evidence" value="ECO:0007669"/>
    <property type="project" value="UniProtKB-KW"/>
</dbReference>
<evidence type="ECO:0000256" key="2">
    <source>
        <dbReference type="ARBA" id="ARBA00012438"/>
    </source>
</evidence>
<keyword evidence="14" id="KW-0843">Virulence</keyword>
<dbReference type="SMART" id="SM00911">
    <property type="entry name" value="HWE_HK"/>
    <property type="match status" value="1"/>
</dbReference>
<keyword evidence="13" id="KW-0157">Chromophore</keyword>
<keyword evidence="9" id="KW-0677">Repeat</keyword>
<feature type="compositionally biased region" description="Basic and acidic residues" evidence="16">
    <location>
        <begin position="1"/>
        <end position="12"/>
    </location>
</feature>
<accession>A0A246IDU4</accession>
<dbReference type="EMBL" id="NIVX01000017">
    <property type="protein sequence ID" value="OWQ78302.1"/>
    <property type="molecule type" value="Genomic_DNA"/>
</dbReference>
<evidence type="ECO:0000256" key="5">
    <source>
        <dbReference type="ARBA" id="ARBA00022606"/>
    </source>
</evidence>
<sequence length="528" mass="58981">MSRHTEGLRAVERPAGMPPSLQAHARHDGMAARIARHDWSGTPLGAIEQWPPHLRATVDLMLAHGFPMIVLWGEQLVQLYNDGYAEILADKHPGGLGQPTRECWPEVWHINGPIYQRVWQGETITYEDKLYPLARRGRLEDVWFTITYSPISGEDGCINGVLVTMFETTAAHVAQAAREREEQKRRESDRRLALAFKVLPVGVCIVDADGNLQLSNDQMRTYLPTGKVPSTDRPNHYRWQGTHPDGSRIEPHDFAIARALRGETMVPGLEFQFIHDDGRARWTRVAAAPLRDADGGVSGVFAIAVDIDDLKRATERQSVLLAELQHRVRNIMSTIHALAWRTRASVGSVDEYAERLCARLMSLARTQSLLTRGANVGVCLRGMLEEEIAAQTPAAAAYHLQGEDVLLPPKAAEVLSLAIHELTTNALRYGALAHEDGRIDVCWHLQVQDGQPWLGLHWCERHAEVAGWEMPRQRGLGRVLIEQRVPYELAGSGELRFAPQGLDAWIRFPLRERDSLLQTDAPDSGLPG</sequence>